<feature type="region of interest" description="Disordered" evidence="1">
    <location>
        <begin position="1"/>
        <end position="23"/>
    </location>
</feature>
<accession>A0AAV7JFU8</accession>
<keyword evidence="3" id="KW-1185">Reference proteome</keyword>
<feature type="region of interest" description="Disordered" evidence="1">
    <location>
        <begin position="343"/>
        <end position="400"/>
    </location>
</feature>
<name>A0AAV7JFU8_9METZ</name>
<organism evidence="2 3">
    <name type="scientific">Oopsacas minuta</name>
    <dbReference type="NCBI Taxonomy" id="111878"/>
    <lineage>
        <taxon>Eukaryota</taxon>
        <taxon>Metazoa</taxon>
        <taxon>Porifera</taxon>
        <taxon>Hexactinellida</taxon>
        <taxon>Hexasterophora</taxon>
        <taxon>Lyssacinosida</taxon>
        <taxon>Leucopsacidae</taxon>
        <taxon>Oopsacas</taxon>
    </lineage>
</organism>
<dbReference type="EMBL" id="JAKMXF010000341">
    <property type="protein sequence ID" value="KAI6647541.1"/>
    <property type="molecule type" value="Genomic_DNA"/>
</dbReference>
<protein>
    <submittedName>
        <fullName evidence="2">Uncharacterized protein</fullName>
    </submittedName>
</protein>
<comment type="caution">
    <text evidence="2">The sequence shown here is derived from an EMBL/GenBank/DDBJ whole genome shotgun (WGS) entry which is preliminary data.</text>
</comment>
<dbReference type="AlphaFoldDB" id="A0AAV7JFU8"/>
<evidence type="ECO:0000313" key="2">
    <source>
        <dbReference type="EMBL" id="KAI6647541.1"/>
    </source>
</evidence>
<evidence type="ECO:0000313" key="3">
    <source>
        <dbReference type="Proteomes" id="UP001165289"/>
    </source>
</evidence>
<proteinExistence type="predicted"/>
<gene>
    <name evidence="2" type="ORF">LOD99_8718</name>
</gene>
<evidence type="ECO:0000256" key="1">
    <source>
        <dbReference type="SAM" id="MobiDB-lite"/>
    </source>
</evidence>
<reference evidence="2 3" key="1">
    <citation type="journal article" date="2023" name="BMC Biol.">
        <title>The compact genome of the sponge Oopsacas minuta (Hexactinellida) is lacking key metazoan core genes.</title>
        <authorList>
            <person name="Santini S."/>
            <person name="Schenkelaars Q."/>
            <person name="Jourda C."/>
            <person name="Duchesne M."/>
            <person name="Belahbib H."/>
            <person name="Rocher C."/>
            <person name="Selva M."/>
            <person name="Riesgo A."/>
            <person name="Vervoort M."/>
            <person name="Leys S.P."/>
            <person name="Kodjabachian L."/>
            <person name="Le Bivic A."/>
            <person name="Borchiellini C."/>
            <person name="Claverie J.M."/>
            <person name="Renard E."/>
        </authorList>
    </citation>
    <scope>NUCLEOTIDE SEQUENCE [LARGE SCALE GENOMIC DNA]</scope>
    <source>
        <strain evidence="2">SPO-2</strain>
    </source>
</reference>
<feature type="compositionally biased region" description="Polar residues" evidence="1">
    <location>
        <begin position="1"/>
        <end position="15"/>
    </location>
</feature>
<feature type="region of interest" description="Disordered" evidence="1">
    <location>
        <begin position="253"/>
        <end position="294"/>
    </location>
</feature>
<sequence length="548" mass="60901">MEQIVKQNTENNQRSQLDKSHRQNKNSISHIFFNSIQPSNPLEVRVTPAHSPIQGGGDLCLVFSQQDHPVPQGEKFLHFDSIIAPHLVAINQDMGYALFTQIPAHPRSETLQIYVMLAETRAKIASAEFTYTDSSYSPYTIEVLKGLTQNLITNEHYKSITADFSSNQFHNTQQQTPNQFYNHSGYNPIYKMLVLAAGLGLEPLLYVLLQPRTHHNLLLMPSPAGLLPEDYAHRFGHHRISVCLALVRKQYEHTSGVQNDETEDGEVETTKRDNKSSFYPKGDPLELINRGGTTPKETTQAIMAYLTKLMTPTQVQLQPIPSPPAIVSTSSPADKKTITKACSEDVLTKKSSVGKQEPENEPSPKPYDRGHSTPKLGSSSSKSSSSNVLGDSGYEPSFESFRESRDGDVITGEINLISGLKYTRKCDLGSINSINHHKVDRMLEKDAIDLLNQELKGLRMEGRPMVLTARGEFEATLKLEPLQSTQDLQKVFDSREVKITKSDESSFAIVGGDQTGIFIHSTKNTTQNQRAPGGQILAVSVTPPGDYW</sequence>
<dbReference type="Proteomes" id="UP001165289">
    <property type="component" value="Unassembled WGS sequence"/>
</dbReference>